<sequence>MNSRSISGSCNQCDRNVVKLQNSRCNGLGLNEWVGAERIDKMKHMNNHWRIPMSNLQLFTEPGGDGGGSGEGDGAGAGGNPGNNGNTTMSFDEFLALEGNQSEFDRRVQKAVNTAVTNAQTKWKTLTDDKVSEAEKLAQMTNEEKANYRAKKAEDALKEMQRQNARSDMAKEARKMLADEDINIPDELVMNLVAEDADGTKAAVETFSTMYKEAVQKAVKDALKGKPPKAGNGGDKPPMTKEQILAVKNPSERQKLIAENITLFQ</sequence>
<feature type="compositionally biased region" description="Gly residues" evidence="2">
    <location>
        <begin position="63"/>
        <end position="82"/>
    </location>
</feature>
<feature type="region of interest" description="Disordered" evidence="2">
    <location>
        <begin position="58"/>
        <end position="89"/>
    </location>
</feature>
<evidence type="ECO:0000256" key="2">
    <source>
        <dbReference type="SAM" id="MobiDB-lite"/>
    </source>
</evidence>
<dbReference type="EMBL" id="BK015255">
    <property type="protein sequence ID" value="DAD98176.1"/>
    <property type="molecule type" value="Genomic_DNA"/>
</dbReference>
<protein>
    <submittedName>
        <fullName evidence="3">Capsid scaffolding protein</fullName>
    </submittedName>
</protein>
<proteinExistence type="predicted"/>
<reference evidence="3" key="1">
    <citation type="journal article" date="2021" name="Proc. Natl. Acad. Sci. U.S.A.">
        <title>A Catalog of Tens of Thousands of Viruses from Human Metagenomes Reveals Hidden Associations with Chronic Diseases.</title>
        <authorList>
            <person name="Tisza M.J."/>
            <person name="Buck C.B."/>
        </authorList>
    </citation>
    <scope>NUCLEOTIDE SEQUENCE</scope>
    <source>
        <strain evidence="3">Cte5Z19</strain>
    </source>
</reference>
<feature type="coiled-coil region" evidence="1">
    <location>
        <begin position="131"/>
        <end position="173"/>
    </location>
</feature>
<dbReference type="InterPro" id="IPR025580">
    <property type="entry name" value="Gp46"/>
</dbReference>
<dbReference type="Pfam" id="PF14265">
    <property type="entry name" value="DUF4355"/>
    <property type="match status" value="1"/>
</dbReference>
<evidence type="ECO:0000256" key="1">
    <source>
        <dbReference type="SAM" id="Coils"/>
    </source>
</evidence>
<name>A0A8S5NVD7_9CAUD</name>
<keyword evidence="1" id="KW-0175">Coiled coil</keyword>
<evidence type="ECO:0000313" key="3">
    <source>
        <dbReference type="EMBL" id="DAD98176.1"/>
    </source>
</evidence>
<accession>A0A8S5NVD7</accession>
<organism evidence="3">
    <name type="scientific">Myoviridae sp. cte5Z19</name>
    <dbReference type="NCBI Taxonomy" id="2825145"/>
    <lineage>
        <taxon>Viruses</taxon>
        <taxon>Duplodnaviria</taxon>
        <taxon>Heunggongvirae</taxon>
        <taxon>Uroviricota</taxon>
        <taxon>Caudoviricetes</taxon>
    </lineage>
</organism>